<protein>
    <submittedName>
        <fullName evidence="3">Alpha/beta hydrolase</fullName>
    </submittedName>
</protein>
<evidence type="ECO:0000313" key="3">
    <source>
        <dbReference type="EMBL" id="MEJ5976765.1"/>
    </source>
</evidence>
<dbReference type="InterPro" id="IPR029058">
    <property type="entry name" value="AB_hydrolase_fold"/>
</dbReference>
<dbReference type="Pfam" id="PF12697">
    <property type="entry name" value="Abhydrolase_6"/>
    <property type="match status" value="1"/>
</dbReference>
<accession>A0ABU8RUJ2</accession>
<organism evidence="3 4">
    <name type="scientific">Novosphingobium anseongense</name>
    <dbReference type="NCBI Taxonomy" id="3133436"/>
    <lineage>
        <taxon>Bacteria</taxon>
        <taxon>Pseudomonadati</taxon>
        <taxon>Pseudomonadota</taxon>
        <taxon>Alphaproteobacteria</taxon>
        <taxon>Sphingomonadales</taxon>
        <taxon>Sphingomonadaceae</taxon>
        <taxon>Novosphingobium</taxon>
    </lineage>
</organism>
<feature type="domain" description="AB hydrolase-1" evidence="2">
    <location>
        <begin position="42"/>
        <end position="289"/>
    </location>
</feature>
<evidence type="ECO:0000259" key="2">
    <source>
        <dbReference type="Pfam" id="PF12697"/>
    </source>
</evidence>
<dbReference type="GO" id="GO:0016787">
    <property type="term" value="F:hydrolase activity"/>
    <property type="evidence" value="ECO:0007669"/>
    <property type="project" value="UniProtKB-KW"/>
</dbReference>
<dbReference type="SUPFAM" id="SSF53474">
    <property type="entry name" value="alpha/beta-Hydrolases"/>
    <property type="match status" value="1"/>
</dbReference>
<dbReference type="InterPro" id="IPR000073">
    <property type="entry name" value="AB_hydrolase_1"/>
</dbReference>
<dbReference type="InterPro" id="IPR051340">
    <property type="entry name" value="Haloalkane_dehalogenase"/>
</dbReference>
<dbReference type="RefSeq" id="WP_339586727.1">
    <property type="nucleotide sequence ID" value="NZ_JBBHJZ010000002.1"/>
</dbReference>
<dbReference type="Proteomes" id="UP001361239">
    <property type="component" value="Unassembled WGS sequence"/>
</dbReference>
<evidence type="ECO:0000256" key="1">
    <source>
        <dbReference type="ARBA" id="ARBA00022801"/>
    </source>
</evidence>
<reference evidence="3 4" key="1">
    <citation type="submission" date="2024-03" db="EMBL/GenBank/DDBJ databases">
        <authorList>
            <person name="Jo J.-H."/>
        </authorList>
    </citation>
    <scope>NUCLEOTIDE SEQUENCE [LARGE SCALE GENOMIC DNA]</scope>
    <source>
        <strain evidence="3 4">PS1R-30</strain>
    </source>
</reference>
<proteinExistence type="predicted"/>
<evidence type="ECO:0000313" key="4">
    <source>
        <dbReference type="Proteomes" id="UP001361239"/>
    </source>
</evidence>
<dbReference type="EMBL" id="JBBHJZ010000002">
    <property type="protein sequence ID" value="MEJ5976765.1"/>
    <property type="molecule type" value="Genomic_DNA"/>
</dbReference>
<gene>
    <name evidence="3" type="ORF">WG901_08980</name>
</gene>
<dbReference type="PANTHER" id="PTHR42977:SF3">
    <property type="entry name" value="AB HYDROLASE-1 DOMAIN-CONTAINING PROTEIN"/>
    <property type="match status" value="1"/>
</dbReference>
<keyword evidence="1 3" id="KW-0378">Hydrolase</keyword>
<dbReference type="Gene3D" id="3.40.50.1820">
    <property type="entry name" value="alpha/beta hydrolase"/>
    <property type="match status" value="1"/>
</dbReference>
<sequence>MSQQAPDWLARALAQPGTDRTVEVAGCPIHYLEWGTRGRPGLLFVPASAGHAHWYDHVAPLFADQFHVVAIDLAGCGDSGRREAYTTAQIAAEIFGVCADAGMLEAAVPPTIVGHSAGAQFAMRAAIAHDAALLGVVTIDGLRYARLEKDHAVKVLDGERAPPRPPRVYADLDEALGRFRLMPPPLAPIAADAVIAHIARHSFRAVEGGWAAKYDAAQGSTIGLALDLVDALEDLRCRSAAIFSEHTHLADETAADVIGAASGGRTVVFTIPGTTHYPMIDSPFAFVAAVKGVVLSWIAEHRAA</sequence>
<keyword evidence="4" id="KW-1185">Reference proteome</keyword>
<name>A0ABU8RUJ2_9SPHN</name>
<comment type="caution">
    <text evidence="3">The sequence shown here is derived from an EMBL/GenBank/DDBJ whole genome shotgun (WGS) entry which is preliminary data.</text>
</comment>
<dbReference type="PANTHER" id="PTHR42977">
    <property type="entry name" value="HYDROLASE-RELATED"/>
    <property type="match status" value="1"/>
</dbReference>